<evidence type="ECO:0000313" key="2">
    <source>
        <dbReference type="Proteomes" id="UP001174694"/>
    </source>
</evidence>
<name>A0AA38VTE3_9PEZI</name>
<dbReference type="EMBL" id="JANBVO010000007">
    <property type="protein sequence ID" value="KAJ9150722.1"/>
    <property type="molecule type" value="Genomic_DNA"/>
</dbReference>
<proteinExistence type="predicted"/>
<gene>
    <name evidence="1" type="ORF">NKR23_g3367</name>
</gene>
<keyword evidence="2" id="KW-1185">Reference proteome</keyword>
<protein>
    <submittedName>
        <fullName evidence="1">Uncharacterized protein</fullName>
    </submittedName>
</protein>
<comment type="caution">
    <text evidence="1">The sequence shown here is derived from an EMBL/GenBank/DDBJ whole genome shotgun (WGS) entry which is preliminary data.</text>
</comment>
<sequence length="80" mass="9090">MGKEEVVTQNVSKRYLKKAKLQKLLEEKFPGHENFNIRLKDDQWSFTTPAKVDEVGAHHAPQIGLFVVTDALVLTQADIE</sequence>
<evidence type="ECO:0000313" key="1">
    <source>
        <dbReference type="EMBL" id="KAJ9150722.1"/>
    </source>
</evidence>
<reference evidence="1" key="1">
    <citation type="submission" date="2022-07" db="EMBL/GenBank/DDBJ databases">
        <title>Fungi with potential for degradation of polypropylene.</title>
        <authorList>
            <person name="Gostincar C."/>
        </authorList>
    </citation>
    <scope>NUCLEOTIDE SEQUENCE</scope>
    <source>
        <strain evidence="1">EXF-13308</strain>
    </source>
</reference>
<accession>A0AA38VTE3</accession>
<organism evidence="1 2">
    <name type="scientific">Pleurostoma richardsiae</name>
    <dbReference type="NCBI Taxonomy" id="41990"/>
    <lineage>
        <taxon>Eukaryota</taxon>
        <taxon>Fungi</taxon>
        <taxon>Dikarya</taxon>
        <taxon>Ascomycota</taxon>
        <taxon>Pezizomycotina</taxon>
        <taxon>Sordariomycetes</taxon>
        <taxon>Sordariomycetidae</taxon>
        <taxon>Calosphaeriales</taxon>
        <taxon>Pleurostomataceae</taxon>
        <taxon>Pleurostoma</taxon>
    </lineage>
</organism>
<dbReference type="Proteomes" id="UP001174694">
    <property type="component" value="Unassembled WGS sequence"/>
</dbReference>
<dbReference type="AlphaFoldDB" id="A0AA38VTE3"/>